<feature type="domain" description="Protein-glutamine gamma-glutamyltransferase-like C-terminal" evidence="2">
    <location>
        <begin position="128"/>
        <end position="196"/>
    </location>
</feature>
<dbReference type="Proteomes" id="UP000269154">
    <property type="component" value="Unassembled WGS sequence"/>
</dbReference>
<evidence type="ECO:0000313" key="4">
    <source>
        <dbReference type="Proteomes" id="UP000269154"/>
    </source>
</evidence>
<protein>
    <submittedName>
        <fullName evidence="3">DUF4129 domain-containing protein</fullName>
    </submittedName>
</protein>
<evidence type="ECO:0000256" key="1">
    <source>
        <dbReference type="SAM" id="Phobius"/>
    </source>
</evidence>
<dbReference type="InterPro" id="IPR025403">
    <property type="entry name" value="TgpA-like_C"/>
</dbReference>
<dbReference type="RefSeq" id="WP_124143541.1">
    <property type="nucleotide sequence ID" value="NZ_CAWOKI010000352.1"/>
</dbReference>
<dbReference type="Pfam" id="PF13559">
    <property type="entry name" value="DUF4129"/>
    <property type="match status" value="1"/>
</dbReference>
<evidence type="ECO:0000259" key="2">
    <source>
        <dbReference type="Pfam" id="PF13559"/>
    </source>
</evidence>
<dbReference type="EMBL" id="RCBY01000169">
    <property type="protein sequence ID" value="RQH31168.1"/>
    <property type="molecule type" value="Genomic_DNA"/>
</dbReference>
<dbReference type="AlphaFoldDB" id="A0A3N6PE78"/>
<feature type="transmembrane region" description="Helical" evidence="1">
    <location>
        <begin position="50"/>
        <end position="72"/>
    </location>
</feature>
<keyword evidence="1" id="KW-0472">Membrane</keyword>
<sequence>MSENSFEKDSLGWQFQKLQQKFGEWWEVQTSQTAAKLPGVDLPYWWDNPIILMIAKAMAWLFFAFLLSWVAIQIIRLLNSYIYGIRNKINLTTEIRAESQLELSVTAWLNKSQKCQEIGNYREACRCLYMAMLQGLNDRGIISDLPSRTDGEYLELIQQLSLPKPYQKLFITHQQLLFGNLEVSAAVFAECQEAYQQIRDEKN</sequence>
<evidence type="ECO:0000313" key="3">
    <source>
        <dbReference type="EMBL" id="RQH31168.1"/>
    </source>
</evidence>
<organism evidence="3 4">
    <name type="scientific">Okeania hirsuta</name>
    <dbReference type="NCBI Taxonomy" id="1458930"/>
    <lineage>
        <taxon>Bacteria</taxon>
        <taxon>Bacillati</taxon>
        <taxon>Cyanobacteriota</taxon>
        <taxon>Cyanophyceae</taxon>
        <taxon>Oscillatoriophycideae</taxon>
        <taxon>Oscillatoriales</taxon>
        <taxon>Microcoleaceae</taxon>
        <taxon>Okeania</taxon>
    </lineage>
</organism>
<dbReference type="OrthoDB" id="462387at2"/>
<gene>
    <name evidence="3" type="ORF">D5R40_23420</name>
</gene>
<keyword evidence="1" id="KW-1133">Transmembrane helix</keyword>
<name>A0A3N6PE78_9CYAN</name>
<accession>A0A3N6PE78</accession>
<comment type="caution">
    <text evidence="3">The sequence shown here is derived from an EMBL/GenBank/DDBJ whole genome shotgun (WGS) entry which is preliminary data.</text>
</comment>
<reference evidence="3 4" key="1">
    <citation type="journal article" date="2018" name="ACS Chem. Biol.">
        <title>Ketoreductase domain dysfunction expands chemodiversity: malyngamide biosynthesis in the cyanobacterium Okeania hirsuta.</title>
        <authorList>
            <person name="Moss N.A."/>
            <person name="Leao T."/>
            <person name="Rankin M."/>
            <person name="McCullough T.M."/>
            <person name="Qu P."/>
            <person name="Korobeynikov A."/>
            <person name="Smith J.L."/>
            <person name="Gerwick L."/>
            <person name="Gerwick W.H."/>
        </authorList>
    </citation>
    <scope>NUCLEOTIDE SEQUENCE [LARGE SCALE GENOMIC DNA]</scope>
    <source>
        <strain evidence="3 4">PAB10Feb10-1</strain>
    </source>
</reference>
<keyword evidence="4" id="KW-1185">Reference proteome</keyword>
<proteinExistence type="predicted"/>
<keyword evidence="1" id="KW-0812">Transmembrane</keyword>